<evidence type="ECO:0000256" key="1">
    <source>
        <dbReference type="ARBA" id="ARBA00006141"/>
    </source>
</evidence>
<gene>
    <name evidence="3" type="ORF">K2173_018957</name>
</gene>
<evidence type="ECO:0000313" key="3">
    <source>
        <dbReference type="EMBL" id="KAJ8755159.1"/>
    </source>
</evidence>
<evidence type="ECO:0000259" key="2">
    <source>
        <dbReference type="Pfam" id="PF00244"/>
    </source>
</evidence>
<dbReference type="InterPro" id="IPR036815">
    <property type="entry name" value="14-3-3_dom_sf"/>
</dbReference>
<comment type="similarity">
    <text evidence="1">Belongs to the 14-3-3 family.</text>
</comment>
<dbReference type="PANTHER" id="PTHR18860">
    <property type="entry name" value="14-3-3 PROTEIN"/>
    <property type="match status" value="1"/>
</dbReference>
<proteinExistence type="inferred from homology"/>
<dbReference type="Proteomes" id="UP001159364">
    <property type="component" value="Linkage Group LG09"/>
</dbReference>
<feature type="domain" description="14-3-3" evidence="2">
    <location>
        <begin position="38"/>
        <end position="94"/>
    </location>
</feature>
<dbReference type="Gene3D" id="1.20.190.20">
    <property type="entry name" value="14-3-3 domain"/>
    <property type="match status" value="1"/>
</dbReference>
<comment type="caution">
    <text evidence="3">The sequence shown here is derived from an EMBL/GenBank/DDBJ whole genome shotgun (WGS) entry which is preliminary data.</text>
</comment>
<protein>
    <recommendedName>
        <fullName evidence="2">14-3-3 domain-containing protein</fullName>
    </recommendedName>
</protein>
<dbReference type="InterPro" id="IPR023410">
    <property type="entry name" value="14-3-3_domain"/>
</dbReference>
<organism evidence="3 4">
    <name type="scientific">Erythroxylum novogranatense</name>
    <dbReference type="NCBI Taxonomy" id="1862640"/>
    <lineage>
        <taxon>Eukaryota</taxon>
        <taxon>Viridiplantae</taxon>
        <taxon>Streptophyta</taxon>
        <taxon>Embryophyta</taxon>
        <taxon>Tracheophyta</taxon>
        <taxon>Spermatophyta</taxon>
        <taxon>Magnoliopsida</taxon>
        <taxon>eudicotyledons</taxon>
        <taxon>Gunneridae</taxon>
        <taxon>Pentapetalae</taxon>
        <taxon>rosids</taxon>
        <taxon>fabids</taxon>
        <taxon>Malpighiales</taxon>
        <taxon>Erythroxylaceae</taxon>
        <taxon>Erythroxylum</taxon>
    </lineage>
</organism>
<dbReference type="Pfam" id="PF00244">
    <property type="entry name" value="14-3-3"/>
    <property type="match status" value="1"/>
</dbReference>
<accession>A0AAV8STH7</accession>
<dbReference type="EMBL" id="JAIWQS010000009">
    <property type="protein sequence ID" value="KAJ8755159.1"/>
    <property type="molecule type" value="Genomic_DNA"/>
</dbReference>
<dbReference type="InterPro" id="IPR000308">
    <property type="entry name" value="14-3-3"/>
</dbReference>
<keyword evidence="4" id="KW-1185">Reference proteome</keyword>
<name>A0AAV8STH7_9ROSI</name>
<sequence length="95" mass="10861">MILGVEEKEKGLSEGIVGIQHNAFYMHHTLVGFPILKLARLAEQTERYDEMVETTKKVAKLDVELTIEERNLVSTGYKNVIGARRASWRILSFIE</sequence>
<dbReference type="SUPFAM" id="SSF48445">
    <property type="entry name" value="14-3-3 protein"/>
    <property type="match status" value="1"/>
</dbReference>
<evidence type="ECO:0000313" key="4">
    <source>
        <dbReference type="Proteomes" id="UP001159364"/>
    </source>
</evidence>
<dbReference type="AlphaFoldDB" id="A0AAV8STH7"/>
<reference evidence="3 4" key="1">
    <citation type="submission" date="2021-09" db="EMBL/GenBank/DDBJ databases">
        <title>Genomic insights and catalytic innovation underlie evolution of tropane alkaloids biosynthesis.</title>
        <authorList>
            <person name="Wang Y.-J."/>
            <person name="Tian T."/>
            <person name="Huang J.-P."/>
            <person name="Huang S.-X."/>
        </authorList>
    </citation>
    <scope>NUCLEOTIDE SEQUENCE [LARGE SCALE GENOMIC DNA]</scope>
    <source>
        <strain evidence="3">KIB-2018</strain>
        <tissue evidence="3">Leaf</tissue>
    </source>
</reference>